<evidence type="ECO:0000256" key="15">
    <source>
        <dbReference type="PROSITE-ProRule" id="PRU00221"/>
    </source>
</evidence>
<evidence type="ECO:0000256" key="11">
    <source>
        <dbReference type="ARBA" id="ARBA00023242"/>
    </source>
</evidence>
<dbReference type="AlphaFoldDB" id="A7SIS6"/>
<dbReference type="STRING" id="45351.A7SIS6"/>
<comment type="pathway">
    <text evidence="3">Protein modification; protein ubiquitination.</text>
</comment>
<feature type="repeat" description="WD" evidence="15">
    <location>
        <begin position="241"/>
        <end position="282"/>
    </location>
</feature>
<dbReference type="PANTHER" id="PTHR46202">
    <property type="entry name" value="DNA EXCISION REPAIR PROTEIN ERCC-8"/>
    <property type="match status" value="1"/>
</dbReference>
<keyword evidence="9" id="KW-0833">Ubl conjugation pathway</keyword>
<keyword evidence="7" id="KW-0677">Repeat</keyword>
<evidence type="ECO:0000256" key="14">
    <source>
        <dbReference type="ARBA" id="ARBA00071995"/>
    </source>
</evidence>
<evidence type="ECO:0000313" key="18">
    <source>
        <dbReference type="Proteomes" id="UP000001593"/>
    </source>
</evidence>
<dbReference type="KEGG" id="nve:5507825"/>
<evidence type="ECO:0000256" key="2">
    <source>
        <dbReference type="ARBA" id="ARBA00004286"/>
    </source>
</evidence>
<dbReference type="PANTHER" id="PTHR46202:SF1">
    <property type="entry name" value="DNA EXCISION REPAIR PROTEIN ERCC-8"/>
    <property type="match status" value="1"/>
</dbReference>
<dbReference type="GO" id="GO:0000209">
    <property type="term" value="P:protein polyubiquitination"/>
    <property type="evidence" value="ECO:0000318"/>
    <property type="project" value="GO_Central"/>
</dbReference>
<comment type="subunit">
    <text evidence="13">Part of the CSA complex (also named DCX(ERCC8) complex), a DCX E3 ubiquitin-protein ligase complex containing ERCC8, RBX1, DDB1 and CUL4A; the CSA complex interacts with RNA polymerase II; upon UV irradiation it interacts with the COP9 signalosome and preferentially with the hyperphosphorylated form of RNA polymerase II. Interacts with ERCC6/CSB (via CIM motif); promoting recruitment to lesion-stalled RNA polymerase II (Pol II). Interacts with KIAA1530/UVSSA. Interacts with a subunit of RNA polymerase II TFIIH.</text>
</comment>
<dbReference type="GO" id="GO:0031464">
    <property type="term" value="C:Cul4A-RING E3 ubiquitin ligase complex"/>
    <property type="evidence" value="ECO:0000318"/>
    <property type="project" value="GO_Central"/>
</dbReference>
<dbReference type="Pfam" id="PF00400">
    <property type="entry name" value="WD40"/>
    <property type="match status" value="4"/>
</dbReference>
<evidence type="ECO:0000313" key="17">
    <source>
        <dbReference type="EMBL" id="EDO36406.1"/>
    </source>
</evidence>
<keyword evidence="18" id="KW-1185">Reference proteome</keyword>
<dbReference type="GO" id="GO:0016363">
    <property type="term" value="C:nuclear matrix"/>
    <property type="evidence" value="ECO:0007669"/>
    <property type="project" value="UniProtKB-SubCell"/>
</dbReference>
<evidence type="ECO:0000256" key="4">
    <source>
        <dbReference type="ARBA" id="ARBA00022454"/>
    </source>
</evidence>
<dbReference type="eggNOG" id="KOG4283">
    <property type="taxonomic scope" value="Eukaryota"/>
</dbReference>
<evidence type="ECO:0000256" key="9">
    <source>
        <dbReference type="ARBA" id="ARBA00022786"/>
    </source>
</evidence>
<evidence type="ECO:0000256" key="8">
    <source>
        <dbReference type="ARBA" id="ARBA00022763"/>
    </source>
</evidence>
<dbReference type="PhylomeDB" id="A7SIS6"/>
<dbReference type="InterPro" id="IPR019775">
    <property type="entry name" value="WD40_repeat_CS"/>
</dbReference>
<dbReference type="InterPro" id="IPR042238">
    <property type="entry name" value="Rad28/ERCC8/Ckn1/ATCSA-1"/>
</dbReference>
<dbReference type="Proteomes" id="UP000001593">
    <property type="component" value="Unassembled WGS sequence"/>
</dbReference>
<reference evidence="17 18" key="1">
    <citation type="journal article" date="2007" name="Science">
        <title>Sea anemone genome reveals ancestral eumetazoan gene repertoire and genomic organization.</title>
        <authorList>
            <person name="Putnam N.H."/>
            <person name="Srivastava M."/>
            <person name="Hellsten U."/>
            <person name="Dirks B."/>
            <person name="Chapman J."/>
            <person name="Salamov A."/>
            <person name="Terry A."/>
            <person name="Shapiro H."/>
            <person name="Lindquist E."/>
            <person name="Kapitonov V.V."/>
            <person name="Jurka J."/>
            <person name="Genikhovich G."/>
            <person name="Grigoriev I.V."/>
            <person name="Lucas S.M."/>
            <person name="Steele R.E."/>
            <person name="Finnerty J.R."/>
            <person name="Technau U."/>
            <person name="Martindale M.Q."/>
            <person name="Rokhsar D.S."/>
        </authorList>
    </citation>
    <scope>NUCLEOTIDE SEQUENCE [LARGE SCALE GENOMIC DNA]</scope>
    <source>
        <strain evidence="18">CH2 X CH6</strain>
    </source>
</reference>
<dbReference type="SUPFAM" id="SSF50978">
    <property type="entry name" value="WD40 repeat-like"/>
    <property type="match status" value="1"/>
</dbReference>
<dbReference type="InterPro" id="IPR015943">
    <property type="entry name" value="WD40/YVTN_repeat-like_dom_sf"/>
</dbReference>
<proteinExistence type="predicted"/>
<name>A7SIS6_NEMVE</name>
<dbReference type="InterPro" id="IPR036322">
    <property type="entry name" value="WD40_repeat_dom_sf"/>
</dbReference>
<feature type="repeat" description="WD" evidence="15">
    <location>
        <begin position="182"/>
        <end position="217"/>
    </location>
</feature>
<dbReference type="OMA" id="GEIFMFE"/>
<dbReference type="InterPro" id="IPR020472">
    <property type="entry name" value="WD40_PAC1"/>
</dbReference>
<dbReference type="PRINTS" id="PR00320">
    <property type="entry name" value="GPROTEINBRPT"/>
</dbReference>
<dbReference type="PROSITE" id="PS50082">
    <property type="entry name" value="WD_REPEATS_2"/>
    <property type="match status" value="3"/>
</dbReference>
<organism evidence="17 18">
    <name type="scientific">Nematostella vectensis</name>
    <name type="common">Starlet sea anemone</name>
    <dbReference type="NCBI Taxonomy" id="45351"/>
    <lineage>
        <taxon>Eukaryota</taxon>
        <taxon>Metazoa</taxon>
        <taxon>Cnidaria</taxon>
        <taxon>Anthozoa</taxon>
        <taxon>Hexacorallia</taxon>
        <taxon>Actiniaria</taxon>
        <taxon>Edwardsiidae</taxon>
        <taxon>Nematostella</taxon>
    </lineage>
</organism>
<feature type="compositionally biased region" description="Basic and acidic residues" evidence="16">
    <location>
        <begin position="370"/>
        <end position="383"/>
    </location>
</feature>
<dbReference type="PROSITE" id="PS00678">
    <property type="entry name" value="WD_REPEATS_1"/>
    <property type="match status" value="1"/>
</dbReference>
<dbReference type="GO" id="GO:0043161">
    <property type="term" value="P:proteasome-mediated ubiquitin-dependent protein catabolic process"/>
    <property type="evidence" value="ECO:0000318"/>
    <property type="project" value="GO_Central"/>
</dbReference>
<feature type="region of interest" description="Disordered" evidence="16">
    <location>
        <begin position="370"/>
        <end position="400"/>
    </location>
</feature>
<keyword evidence="6 15" id="KW-0853">WD repeat</keyword>
<dbReference type="SMART" id="SM00320">
    <property type="entry name" value="WD40"/>
    <property type="match status" value="5"/>
</dbReference>
<dbReference type="OrthoDB" id="361494at2759"/>
<sequence length="400" mass="44777">MLQCLSNRELGIDPARYLPKIEKSRRIYALSLSQTGDIEQVHNGGINSIDIEDGEGRYLISCSTNSKIVIHDTEVGYYKSRFKCEAVAKVTKTHKGNHRSSIETVQWYPHDSGMFLTSSVDRTLKVWDTNALQVVETFNFEGIVYKHQAAKCAKRHSLVAAANEDSRVYLCDLRTGSASHILRGHATAVLSVSWSPLNQYLLATGGRDNKVLLWDVRKAVSCLTALDQHNGKEASGSCNTRTAHNGHINSICFTSDGLNILSYGTDNRLRLWDTFTGKNTLVNYGRLENPSNKAIQCATSEGNLSEVVFVPNLGSINIYDIHSGKRISSLVGHYNKVNCCSFQHDYQVLYSGSFDCHLLSWLPDMERLKEEPKEDKSFDEKIKQAAPVDPYQDTWSSDED</sequence>
<accession>A7SIS6</accession>
<evidence type="ECO:0000256" key="13">
    <source>
        <dbReference type="ARBA" id="ARBA00062934"/>
    </source>
</evidence>
<dbReference type="GO" id="GO:0009416">
    <property type="term" value="P:response to light stimulus"/>
    <property type="evidence" value="ECO:0007669"/>
    <property type="project" value="UniProtKB-ARBA"/>
</dbReference>
<dbReference type="GO" id="GO:0006283">
    <property type="term" value="P:transcription-coupled nucleotide-excision repair"/>
    <property type="evidence" value="ECO:0000318"/>
    <property type="project" value="GO_Central"/>
</dbReference>
<evidence type="ECO:0000256" key="16">
    <source>
        <dbReference type="SAM" id="MobiDB-lite"/>
    </source>
</evidence>
<evidence type="ECO:0000256" key="3">
    <source>
        <dbReference type="ARBA" id="ARBA00004906"/>
    </source>
</evidence>
<keyword evidence="10" id="KW-0234">DNA repair</keyword>
<evidence type="ECO:0000256" key="1">
    <source>
        <dbReference type="ARBA" id="ARBA00004109"/>
    </source>
</evidence>
<evidence type="ECO:0000256" key="7">
    <source>
        <dbReference type="ARBA" id="ARBA00022737"/>
    </source>
</evidence>
<evidence type="ECO:0000256" key="12">
    <source>
        <dbReference type="ARBA" id="ARBA00054544"/>
    </source>
</evidence>
<dbReference type="EMBL" id="DS469671">
    <property type="protein sequence ID" value="EDO36406.1"/>
    <property type="molecule type" value="Genomic_DNA"/>
</dbReference>
<dbReference type="GO" id="GO:0005694">
    <property type="term" value="C:chromosome"/>
    <property type="evidence" value="ECO:0007669"/>
    <property type="project" value="UniProtKB-SubCell"/>
</dbReference>
<comment type="subcellular location">
    <subcellularLocation>
        <location evidence="2">Chromosome</location>
    </subcellularLocation>
    <subcellularLocation>
        <location evidence="1">Nucleus matrix</location>
    </subcellularLocation>
</comment>
<dbReference type="GO" id="GO:0000109">
    <property type="term" value="C:nucleotide-excision repair complex"/>
    <property type="evidence" value="ECO:0000318"/>
    <property type="project" value="GO_Central"/>
</dbReference>
<dbReference type="PROSITE" id="PS50294">
    <property type="entry name" value="WD_REPEATS_REGION"/>
    <property type="match status" value="3"/>
</dbReference>
<dbReference type="HOGENOM" id="CLU_032951_2_2_1"/>
<dbReference type="InterPro" id="IPR001680">
    <property type="entry name" value="WD40_rpt"/>
</dbReference>
<comment type="function">
    <text evidence="12">Substrate-recognition component of the CSA complex, a DCX (DDB1-CUL4-X-box) E3 ubiquitin-protein ligase complex, involved in transcription-coupled nucleotide excision repair (TC-NER), a process during which RNA polymerase II-blocking lesions are rapidly removed from the transcribed strand of active genes. Following recruitment to lesion-stalled RNA polymerase II (Pol II), the CSA complex mediates ubiquitination of Pol II subunit POLR2A/RPB1 at 'Lys-1268', a critical TC-NER checkpoint, governing RNA Pol II stability and initiating DNA damage excision by TFIIH recruitment. The CSA complex also promotes the ubiquitination and subsequent proteasomal degradation of ERCC6/CSB in a UV-dependent manner; ERCC6 degradation is essential for the recovery of RNA synthesis after transcription-coupled repair. Also plays a role in DNA double-strand breaks (DSSBs) repair by non-homologous end joining (NHEJ).</text>
</comment>
<keyword evidence="11" id="KW-0539">Nucleus</keyword>
<dbReference type="CDD" id="cd00200">
    <property type="entry name" value="WD40"/>
    <property type="match status" value="1"/>
</dbReference>
<dbReference type="FunFam" id="2.130.10.10:FF:000130">
    <property type="entry name" value="DNA excision repair protein ERCC-8"/>
    <property type="match status" value="1"/>
</dbReference>
<feature type="repeat" description="WD" evidence="15">
    <location>
        <begin position="95"/>
        <end position="137"/>
    </location>
</feature>
<gene>
    <name evidence="17" type="ORF">NEMVEDRAFT_v1g119845</name>
</gene>
<evidence type="ECO:0000256" key="6">
    <source>
        <dbReference type="ARBA" id="ARBA00022574"/>
    </source>
</evidence>
<dbReference type="InParanoid" id="A7SIS6"/>
<evidence type="ECO:0000256" key="10">
    <source>
        <dbReference type="ARBA" id="ARBA00023204"/>
    </source>
</evidence>
<evidence type="ECO:0000256" key="5">
    <source>
        <dbReference type="ARBA" id="ARBA00022553"/>
    </source>
</evidence>
<keyword evidence="4" id="KW-0158">Chromosome</keyword>
<keyword evidence="8" id="KW-0227">DNA damage</keyword>
<dbReference type="Gene3D" id="2.130.10.10">
    <property type="entry name" value="YVTN repeat-like/Quinoprotein amine dehydrogenase"/>
    <property type="match status" value="1"/>
</dbReference>
<protein>
    <recommendedName>
        <fullName evidence="14">DNA excision repair protein ERCC-8</fullName>
    </recommendedName>
</protein>
<keyword evidence="5" id="KW-0597">Phosphoprotein</keyword>